<sequence length="504" mass="56895">MDLLPQWTEKADKRGLDPLGIQNSGVLLYQALLPGISNVTLRMRYYCYYCWVSETYARSGASDDFEAWRTWLRKAEALYALVAAYAEETGVGGTEWANGRLAVDKKVIDFAAAASTDRSQKLYLRQALGVFGGAYFSQMEEMGLFTYNKHGIQVATRELGKRAATLFADAIGPDVAKLLRKKIADASVSARELERLSPIAPSEIDEDGAEREFYEMLLFAEGDTASENAHSRSASLRLVLHTARAIEAAPGPEDVRWHLFDVPADPLPAELEAQRLNWEVYNCQDLMQVAAASLLAWALSLLNSADGGLPILEIRAQVVDELTSQSELGFAGSWREFRSRNVRETYDFRETWNQITNWRGAPDEKAMAAVQLMAALHQRTLDRPDLADRINRGFPLRGMAHSLRTELNWLASEEDQTVIEKIADYMIERVVRRHSWVAMQKLRRQRDYTFLFEVRDGRLIYLKNYQPVATTPRLMPAIQFLEDIHLLNEDGPTSRALPLLEAAA</sequence>
<dbReference type="AlphaFoldDB" id="A0A0A7PU59"/>
<dbReference type="OrthoDB" id="1078940at2"/>
<dbReference type="KEGG" id="sphk:SKP52_23900"/>
<evidence type="ECO:0000313" key="1">
    <source>
        <dbReference type="EMBL" id="AJA11622.1"/>
    </source>
</evidence>
<organism evidence="1 2">
    <name type="scientific">Sphingopyxis fribergensis</name>
    <dbReference type="NCBI Taxonomy" id="1515612"/>
    <lineage>
        <taxon>Bacteria</taxon>
        <taxon>Pseudomonadati</taxon>
        <taxon>Pseudomonadota</taxon>
        <taxon>Alphaproteobacteria</taxon>
        <taxon>Sphingomonadales</taxon>
        <taxon>Sphingomonadaceae</taxon>
        <taxon>Sphingopyxis</taxon>
    </lineage>
</organism>
<reference evidence="1 2" key="1">
    <citation type="journal article" date="2015" name="Int. J. Syst. Evol. Microbiol.">
        <title>Description of Sphingopyxis fribergensis sp. nov. - a soil bacterium with the ability to degrade styrene and phenylacetic acid.</title>
        <authorList>
            <person name="Oelschlagel M."/>
            <person name="Ruckert C."/>
            <person name="Kalinowski J."/>
            <person name="Schmidt G."/>
            <person name="Schlomann M."/>
            <person name="Tischler D."/>
        </authorList>
    </citation>
    <scope>NUCLEOTIDE SEQUENCE [LARGE SCALE GENOMIC DNA]</scope>
    <source>
        <strain evidence="1 2">Kp5.2</strain>
        <plasmid evidence="1">pSfKp5.2</plasmid>
    </source>
</reference>
<keyword evidence="1" id="KW-0614">Plasmid</keyword>
<keyword evidence="2" id="KW-1185">Reference proteome</keyword>
<evidence type="ECO:0000313" key="2">
    <source>
        <dbReference type="Proteomes" id="UP000030907"/>
    </source>
</evidence>
<dbReference type="Proteomes" id="UP000030907">
    <property type="component" value="Plasmid pSfKp5.2"/>
</dbReference>
<gene>
    <name evidence="1" type="ORF">SKP52_23900</name>
</gene>
<protein>
    <submittedName>
        <fullName evidence="1">Uncharacterized protein</fullName>
    </submittedName>
</protein>
<proteinExistence type="predicted"/>
<geneLocation type="plasmid" evidence="1 2">
    <name>pSfKp5.2</name>
</geneLocation>
<dbReference type="RefSeq" id="WP_141237228.1">
    <property type="nucleotide sequence ID" value="NZ_CP009123.1"/>
</dbReference>
<dbReference type="HOGENOM" id="CLU_540681_0_0_5"/>
<dbReference type="EMBL" id="CP009123">
    <property type="protein sequence ID" value="AJA11622.1"/>
    <property type="molecule type" value="Genomic_DNA"/>
</dbReference>
<name>A0A0A7PU59_9SPHN</name>
<accession>A0A0A7PU59</accession>